<dbReference type="AlphaFoldDB" id="A0A1F6EIN8"/>
<organism evidence="1 2">
    <name type="scientific">Candidatus Kaiserbacteria bacterium RIFCSPLOWO2_01_FULL_50_24</name>
    <dbReference type="NCBI Taxonomy" id="1798507"/>
    <lineage>
        <taxon>Bacteria</taxon>
        <taxon>Candidatus Kaiseribacteriota</taxon>
    </lineage>
</organism>
<evidence type="ECO:0000313" key="1">
    <source>
        <dbReference type="EMBL" id="OGG73511.1"/>
    </source>
</evidence>
<name>A0A1F6EIN8_9BACT</name>
<sequence length="244" mass="28331">MKCPPQLYDRALFLRKKGWSYNEIRKEVPVAKSTLSLWLKSVRLSPAHRARLYTKKILVLARGASSQKERRQREVDEIIAKASAEIALPISKKTFRLFGAALYWAEGTKGKNFEVTNSDPVLIAFMAKWFQDVFEIPVERLRARINIYPQQNEKELKRFWSDLTGIPLENFGKSYVKPLSSGYKKNNLYYGTIKVNVSRGIDMKHRTFGWVQGALQELMPQIESTQRRWLSLRDNERPPVNLPS</sequence>
<comment type="caution">
    <text evidence="1">The sequence shown here is derived from an EMBL/GenBank/DDBJ whole genome shotgun (WGS) entry which is preliminary data.</text>
</comment>
<proteinExistence type="predicted"/>
<dbReference type="Proteomes" id="UP000178587">
    <property type="component" value="Unassembled WGS sequence"/>
</dbReference>
<accession>A0A1F6EIN8</accession>
<dbReference type="EMBL" id="MFLU01000017">
    <property type="protein sequence ID" value="OGG73511.1"/>
    <property type="molecule type" value="Genomic_DNA"/>
</dbReference>
<dbReference type="STRING" id="1798507.A3A34_01030"/>
<protein>
    <submittedName>
        <fullName evidence="1">Uncharacterized protein</fullName>
    </submittedName>
</protein>
<reference evidence="1 2" key="1">
    <citation type="journal article" date="2016" name="Nat. Commun.">
        <title>Thousands of microbial genomes shed light on interconnected biogeochemical processes in an aquifer system.</title>
        <authorList>
            <person name="Anantharaman K."/>
            <person name="Brown C.T."/>
            <person name="Hug L.A."/>
            <person name="Sharon I."/>
            <person name="Castelle C.J."/>
            <person name="Probst A.J."/>
            <person name="Thomas B.C."/>
            <person name="Singh A."/>
            <person name="Wilkins M.J."/>
            <person name="Karaoz U."/>
            <person name="Brodie E.L."/>
            <person name="Williams K.H."/>
            <person name="Hubbard S.S."/>
            <person name="Banfield J.F."/>
        </authorList>
    </citation>
    <scope>NUCLEOTIDE SEQUENCE [LARGE SCALE GENOMIC DNA]</scope>
</reference>
<evidence type="ECO:0000313" key="2">
    <source>
        <dbReference type="Proteomes" id="UP000178587"/>
    </source>
</evidence>
<gene>
    <name evidence="1" type="ORF">A3A34_01030</name>
</gene>